<feature type="region of interest" description="Disordered" evidence="10">
    <location>
        <begin position="317"/>
        <end position="351"/>
    </location>
</feature>
<sequence>MGRWRKWNGAAQCGSGPEGRRETLAPSKVSRKQKRMERGKIASPPSPCLSCAPPLTNTSQHNPSLLSHTPTTMLPCDYCHSKPALLFCRPDSAKLCLLCDHHVHAANALSLKHLRFQICETCNADNAAVSCSSHNLLLCHSCDLDAHAPAPASLHHRHRLRGLSGCPSVPEIASTLGLDLRRRHAKCRHEVYEQVLEVARTRNEGEFAPAESLELRFDSENDVVDEMLLQQTPFTSLLGMSDSQSEFDAAKSNNNGYGAQEGDLLWSFDPNYQPPQVWDFQLQKSRDCDEPRLVTFDGLEVPKSFQDVHNMNYSTIGDDILSRNNQSDQSSSSHAKKKEESNKKARGGLSSESKLLESIPYSATNNVVVMEHLVGGNDNVSTLKARVSLEELAKNRGDAMLRYKEKKKTRRYDKHIRYESRKARADTRKRVRGRFVKASDVEA</sequence>
<feature type="region of interest" description="Disordered" evidence="10">
    <location>
        <begin position="1"/>
        <end position="47"/>
    </location>
</feature>
<keyword evidence="3" id="KW-0479">Metal-binding</keyword>
<feature type="domain" description="B box-type" evidence="11">
    <location>
        <begin position="114"/>
        <end position="163"/>
    </location>
</feature>
<evidence type="ECO:0000259" key="11">
    <source>
        <dbReference type="PROSITE" id="PS50119"/>
    </source>
</evidence>
<evidence type="ECO:0000256" key="4">
    <source>
        <dbReference type="ARBA" id="ARBA00022737"/>
    </source>
</evidence>
<comment type="similarity">
    <text evidence="2">Belongs to the CONSTANS family.</text>
</comment>
<reference evidence="13" key="1">
    <citation type="submission" date="2023-10" db="EMBL/GenBank/DDBJ databases">
        <authorList>
            <person name="Domelevo Entfellner J.-B."/>
        </authorList>
    </citation>
    <scope>NUCLEOTIDE SEQUENCE</scope>
</reference>
<organism evidence="13 14">
    <name type="scientific">Sphenostylis stenocarpa</name>
    <dbReference type="NCBI Taxonomy" id="92480"/>
    <lineage>
        <taxon>Eukaryota</taxon>
        <taxon>Viridiplantae</taxon>
        <taxon>Streptophyta</taxon>
        <taxon>Embryophyta</taxon>
        <taxon>Tracheophyta</taxon>
        <taxon>Spermatophyta</taxon>
        <taxon>Magnoliopsida</taxon>
        <taxon>eudicotyledons</taxon>
        <taxon>Gunneridae</taxon>
        <taxon>Pentapetalae</taxon>
        <taxon>rosids</taxon>
        <taxon>fabids</taxon>
        <taxon>Fabales</taxon>
        <taxon>Fabaceae</taxon>
        <taxon>Papilionoideae</taxon>
        <taxon>50 kb inversion clade</taxon>
        <taxon>NPAAA clade</taxon>
        <taxon>indigoferoid/millettioid clade</taxon>
        <taxon>Phaseoleae</taxon>
        <taxon>Sphenostylis</taxon>
    </lineage>
</organism>
<evidence type="ECO:0000256" key="3">
    <source>
        <dbReference type="ARBA" id="ARBA00022723"/>
    </source>
</evidence>
<keyword evidence="7 9" id="KW-0539">Nucleus</keyword>
<dbReference type="PANTHER" id="PTHR31717:SF45">
    <property type="entry name" value="ZINC FINGER PROTEIN CONSTANS-LIKE 14-RELATED"/>
    <property type="match status" value="1"/>
</dbReference>
<dbReference type="InterPro" id="IPR000315">
    <property type="entry name" value="Znf_B-box"/>
</dbReference>
<evidence type="ECO:0000256" key="2">
    <source>
        <dbReference type="ARBA" id="ARBA00010024"/>
    </source>
</evidence>
<evidence type="ECO:0000313" key="13">
    <source>
        <dbReference type="EMBL" id="CAJ1789964.1"/>
    </source>
</evidence>
<evidence type="ECO:0000256" key="1">
    <source>
        <dbReference type="ARBA" id="ARBA00004123"/>
    </source>
</evidence>
<evidence type="ECO:0000256" key="6">
    <source>
        <dbReference type="ARBA" id="ARBA00022833"/>
    </source>
</evidence>
<evidence type="ECO:0000256" key="5">
    <source>
        <dbReference type="ARBA" id="ARBA00022771"/>
    </source>
</evidence>
<dbReference type="GO" id="GO:0006355">
    <property type="term" value="P:regulation of DNA-templated transcription"/>
    <property type="evidence" value="ECO:0007669"/>
    <property type="project" value="UniProtKB-ARBA"/>
</dbReference>
<feature type="domain" description="CCT" evidence="12">
    <location>
        <begin position="396"/>
        <end position="438"/>
    </location>
</feature>
<dbReference type="PANTHER" id="PTHR31717">
    <property type="entry name" value="ZINC FINGER PROTEIN CONSTANS-LIKE 10"/>
    <property type="match status" value="1"/>
</dbReference>
<feature type="domain" description="B box-type" evidence="11">
    <location>
        <begin position="71"/>
        <end position="118"/>
    </location>
</feature>
<dbReference type="PROSITE" id="PS51017">
    <property type="entry name" value="CCT"/>
    <property type="match status" value="1"/>
</dbReference>
<dbReference type="Pfam" id="PF06203">
    <property type="entry name" value="CCT"/>
    <property type="match status" value="1"/>
</dbReference>
<dbReference type="SMART" id="SM00336">
    <property type="entry name" value="BBOX"/>
    <property type="match status" value="1"/>
</dbReference>
<keyword evidence="5 8" id="KW-0863">Zinc-finger</keyword>
<evidence type="ECO:0000256" key="10">
    <source>
        <dbReference type="SAM" id="MobiDB-lite"/>
    </source>
</evidence>
<dbReference type="GO" id="GO:0008270">
    <property type="term" value="F:zinc ion binding"/>
    <property type="evidence" value="ECO:0007669"/>
    <property type="project" value="UniProtKB-KW"/>
</dbReference>
<evidence type="ECO:0000256" key="8">
    <source>
        <dbReference type="PROSITE-ProRule" id="PRU00024"/>
    </source>
</evidence>
<evidence type="ECO:0000313" key="14">
    <source>
        <dbReference type="Proteomes" id="UP001189624"/>
    </source>
</evidence>
<dbReference type="Gramene" id="rna-AYBTSS11_LOCUS339">
    <property type="protein sequence ID" value="CAJ1789964.1"/>
    <property type="gene ID" value="gene-AYBTSS11_LOCUS339"/>
</dbReference>
<dbReference type="InterPro" id="IPR049808">
    <property type="entry name" value="CONSTANS-like_Bbox1"/>
</dbReference>
<dbReference type="GO" id="GO:0005634">
    <property type="term" value="C:nucleus"/>
    <property type="evidence" value="ECO:0007669"/>
    <property type="project" value="UniProtKB-SubCell"/>
</dbReference>
<dbReference type="EMBL" id="OY731398">
    <property type="protein sequence ID" value="CAJ1789964.1"/>
    <property type="molecule type" value="Genomic_DNA"/>
</dbReference>
<keyword evidence="6" id="KW-0862">Zinc</keyword>
<dbReference type="AlphaFoldDB" id="A0AA86RL96"/>
<accession>A0AA86RL96</accession>
<proteinExistence type="inferred from homology"/>
<dbReference type="Proteomes" id="UP001189624">
    <property type="component" value="Chromosome 1"/>
</dbReference>
<feature type="compositionally biased region" description="Low complexity" evidence="10">
    <location>
        <begin position="322"/>
        <end position="333"/>
    </location>
</feature>
<dbReference type="CDD" id="cd19821">
    <property type="entry name" value="Bbox1_BBX-like"/>
    <property type="match status" value="1"/>
</dbReference>
<gene>
    <name evidence="13" type="ORF">AYBTSS11_LOCUS339</name>
</gene>
<dbReference type="PROSITE" id="PS50119">
    <property type="entry name" value="ZF_BBOX"/>
    <property type="match status" value="2"/>
</dbReference>
<comment type="subcellular location">
    <subcellularLocation>
        <location evidence="1 9">Nucleus</location>
    </subcellularLocation>
</comment>
<evidence type="ECO:0000256" key="7">
    <source>
        <dbReference type="ARBA" id="ARBA00023242"/>
    </source>
</evidence>
<evidence type="ECO:0000256" key="9">
    <source>
        <dbReference type="PROSITE-ProRule" id="PRU00357"/>
    </source>
</evidence>
<protein>
    <submittedName>
        <fullName evidence="13">Uncharacterized protein</fullName>
    </submittedName>
</protein>
<keyword evidence="4" id="KW-0677">Repeat</keyword>
<dbReference type="InterPro" id="IPR010402">
    <property type="entry name" value="CCT_domain"/>
</dbReference>
<name>A0AA86RL96_9FABA</name>
<evidence type="ECO:0000259" key="12">
    <source>
        <dbReference type="PROSITE" id="PS51017"/>
    </source>
</evidence>
<keyword evidence="14" id="KW-1185">Reference proteome</keyword>